<accession>A0A1F6DHK2</accession>
<dbReference type="Gene3D" id="3.30.2010.10">
    <property type="entry name" value="Metalloproteases ('zincins'), catalytic domain"/>
    <property type="match status" value="1"/>
</dbReference>
<dbReference type="AlphaFoldDB" id="A0A1F6DHK2"/>
<evidence type="ECO:0000259" key="1">
    <source>
        <dbReference type="Pfam" id="PF01863"/>
    </source>
</evidence>
<reference evidence="2 3" key="1">
    <citation type="journal article" date="2016" name="Nat. Commun.">
        <title>Thousands of microbial genomes shed light on interconnected biogeochemical processes in an aquifer system.</title>
        <authorList>
            <person name="Anantharaman K."/>
            <person name="Brown C.T."/>
            <person name="Hug L.A."/>
            <person name="Sharon I."/>
            <person name="Castelle C.J."/>
            <person name="Probst A.J."/>
            <person name="Thomas B.C."/>
            <person name="Singh A."/>
            <person name="Wilkins M.J."/>
            <person name="Karaoz U."/>
            <person name="Brodie E.L."/>
            <person name="Williams K.H."/>
            <person name="Hubbard S.S."/>
            <person name="Banfield J.F."/>
        </authorList>
    </citation>
    <scope>NUCLEOTIDE SEQUENCE [LARGE SCALE GENOMIC DNA]</scope>
</reference>
<sequence length="189" mass="22379">MKKDIVLQHRAITYTLKKSRRAWRMRMAVYCDGAVVVTTPIYFGEGVAERFVREKTDWLLKKLALFTPFRNRPVRGRTKVEYRRNKERANKLALERTAHFNEVYKFNFNSINIKNQKTRWGSCSKKGNLNFSYKIALLPQRLSDYIIVHELCHLGEFNHSKKFWELVAKTIPDHAKLRDELKKTGVSPY</sequence>
<proteinExistence type="predicted"/>
<comment type="caution">
    <text evidence="2">The sequence shown here is derived from an EMBL/GenBank/DDBJ whole genome shotgun (WGS) entry which is preliminary data.</text>
</comment>
<dbReference type="InterPro" id="IPR053136">
    <property type="entry name" value="UTP_pyrophosphatase-like"/>
</dbReference>
<dbReference type="InterPro" id="IPR002725">
    <property type="entry name" value="YgjP-like_metallopeptidase"/>
</dbReference>
<dbReference type="Pfam" id="PF01863">
    <property type="entry name" value="YgjP-like"/>
    <property type="match status" value="1"/>
</dbReference>
<evidence type="ECO:0000313" key="2">
    <source>
        <dbReference type="EMBL" id="OGG60898.1"/>
    </source>
</evidence>
<organism evidence="2 3">
    <name type="scientific">Candidatus Kaiserbacteria bacterium RIFCSPHIGHO2_02_FULL_49_16</name>
    <dbReference type="NCBI Taxonomy" id="1798490"/>
    <lineage>
        <taxon>Bacteria</taxon>
        <taxon>Candidatus Kaiseribacteriota</taxon>
    </lineage>
</organism>
<dbReference type="PANTHER" id="PTHR30399:SF1">
    <property type="entry name" value="UTP PYROPHOSPHATASE"/>
    <property type="match status" value="1"/>
</dbReference>
<evidence type="ECO:0000313" key="3">
    <source>
        <dbReference type="Proteomes" id="UP000178042"/>
    </source>
</evidence>
<feature type="domain" description="YgjP-like metallopeptidase" evidence="1">
    <location>
        <begin position="85"/>
        <end position="183"/>
    </location>
</feature>
<name>A0A1F6DHK2_9BACT</name>
<protein>
    <recommendedName>
        <fullName evidence="1">YgjP-like metallopeptidase domain-containing protein</fullName>
    </recommendedName>
</protein>
<dbReference type="CDD" id="cd07344">
    <property type="entry name" value="M48_yhfN_like"/>
    <property type="match status" value="1"/>
</dbReference>
<dbReference type="EMBL" id="MFLD01000006">
    <property type="protein sequence ID" value="OGG60898.1"/>
    <property type="molecule type" value="Genomic_DNA"/>
</dbReference>
<dbReference type="Proteomes" id="UP000178042">
    <property type="component" value="Unassembled WGS sequence"/>
</dbReference>
<gene>
    <name evidence="2" type="ORF">A3C86_02755</name>
</gene>
<dbReference type="PANTHER" id="PTHR30399">
    <property type="entry name" value="UNCHARACTERIZED PROTEIN YGJP"/>
    <property type="match status" value="1"/>
</dbReference>